<sequence length="301" mass="34431">MNNFASPTVVEEKLGELDCLRVRTPFSEALIARQGGHLMRFQHHGQQPLVWLSDTTALEHGQAIRGGVPVCWPWFGDLTRSPESVRNTYVGTEPPFHGMVRTLDWQMQDPVIENNEVQLTFQLLLPQGLPNWPHPSELRLRLTIGQHLDMNLQTRNLGTTQLALTQALHTYFAVSDSREVSLRGFDGCTYLDAMDNWREKHQDGDIRFTEETDRIYLGVGPTLSIDDPGWERRIHLHTRQSRSAIVWNPWINKAQRMPNFPDDAWQRMLCIETARMGEADVLLIPPGAAHDMGVEIRVENN</sequence>
<evidence type="ECO:0000256" key="1">
    <source>
        <dbReference type="ARBA" id="ARBA00001096"/>
    </source>
</evidence>
<dbReference type="KEGG" id="pacr:FXN63_20725"/>
<accession>A0A5C0B415</accession>
<dbReference type="Pfam" id="PF01263">
    <property type="entry name" value="Aldose_epim"/>
    <property type="match status" value="1"/>
</dbReference>
<dbReference type="Gene3D" id="2.70.98.10">
    <property type="match status" value="1"/>
</dbReference>
<gene>
    <name evidence="6" type="ORF">FXN63_20725</name>
</gene>
<evidence type="ECO:0000256" key="5">
    <source>
        <dbReference type="PIRSR" id="PIRSR016020-1"/>
    </source>
</evidence>
<evidence type="ECO:0000313" key="7">
    <source>
        <dbReference type="Proteomes" id="UP000325161"/>
    </source>
</evidence>
<organism evidence="6 7">
    <name type="scientific">Pigmentiphaga aceris</name>
    <dbReference type="NCBI Taxonomy" id="1940612"/>
    <lineage>
        <taxon>Bacteria</taxon>
        <taxon>Pseudomonadati</taxon>
        <taxon>Pseudomonadota</taxon>
        <taxon>Betaproteobacteria</taxon>
        <taxon>Burkholderiales</taxon>
        <taxon>Alcaligenaceae</taxon>
        <taxon>Pigmentiphaga</taxon>
    </lineage>
</organism>
<evidence type="ECO:0000256" key="4">
    <source>
        <dbReference type="PIRNR" id="PIRNR016020"/>
    </source>
</evidence>
<dbReference type="AlphaFoldDB" id="A0A5C0B415"/>
<evidence type="ECO:0000256" key="2">
    <source>
        <dbReference type="ARBA" id="ARBA00005866"/>
    </source>
</evidence>
<comment type="similarity">
    <text evidence="2 4">Belongs to the glucose-6-phosphate 1-epimerase family.</text>
</comment>
<reference evidence="6 7" key="1">
    <citation type="submission" date="2019-08" db="EMBL/GenBank/DDBJ databases">
        <title>Amphibian skin-associated Pigmentiphaga: genome sequence and occurrence across geography and hosts.</title>
        <authorList>
            <person name="Bletz M.C."/>
            <person name="Bunk B."/>
            <person name="Sproeer C."/>
            <person name="Biwer P."/>
            <person name="Reiter S."/>
            <person name="Rabemananjara F.C.E."/>
            <person name="Schulz S."/>
            <person name="Overmann J."/>
            <person name="Vences M."/>
        </authorList>
    </citation>
    <scope>NUCLEOTIDE SEQUENCE [LARGE SCALE GENOMIC DNA]</scope>
    <source>
        <strain evidence="6 7">Mada1488</strain>
    </source>
</reference>
<dbReference type="Proteomes" id="UP000325161">
    <property type="component" value="Chromosome"/>
</dbReference>
<name>A0A5C0B415_9BURK</name>
<evidence type="ECO:0000313" key="6">
    <source>
        <dbReference type="EMBL" id="QEI07990.1"/>
    </source>
</evidence>
<dbReference type="EC" id="5.1.3.15" evidence="4"/>
<dbReference type="PANTHER" id="PTHR11122">
    <property type="entry name" value="APOSPORY-ASSOCIATED PROTEIN C-RELATED"/>
    <property type="match status" value="1"/>
</dbReference>
<feature type="active site" evidence="5">
    <location>
        <position position="169"/>
    </location>
</feature>
<dbReference type="PIRSF" id="PIRSF016020">
    <property type="entry name" value="PHexose_mutarotase"/>
    <property type="match status" value="1"/>
</dbReference>
<dbReference type="OrthoDB" id="9790727at2"/>
<dbReference type="SUPFAM" id="SSF74650">
    <property type="entry name" value="Galactose mutarotase-like"/>
    <property type="match status" value="1"/>
</dbReference>
<keyword evidence="3 4" id="KW-0413">Isomerase</keyword>
<dbReference type="EMBL" id="CP043046">
    <property type="protein sequence ID" value="QEI07990.1"/>
    <property type="molecule type" value="Genomic_DNA"/>
</dbReference>
<dbReference type="GO" id="GO:0005975">
    <property type="term" value="P:carbohydrate metabolic process"/>
    <property type="evidence" value="ECO:0007669"/>
    <property type="project" value="InterPro"/>
</dbReference>
<keyword evidence="7" id="KW-1185">Reference proteome</keyword>
<dbReference type="PANTHER" id="PTHR11122:SF13">
    <property type="entry name" value="GLUCOSE-6-PHOSPHATE 1-EPIMERASE"/>
    <property type="match status" value="1"/>
</dbReference>
<dbReference type="InterPro" id="IPR014718">
    <property type="entry name" value="GH-type_carb-bd"/>
</dbReference>
<feature type="active site" evidence="5">
    <location>
        <position position="272"/>
    </location>
</feature>
<dbReference type="GO" id="GO:0047938">
    <property type="term" value="F:glucose-6-phosphate 1-epimerase activity"/>
    <property type="evidence" value="ECO:0007669"/>
    <property type="project" value="UniProtKB-UniRule"/>
</dbReference>
<evidence type="ECO:0000256" key="3">
    <source>
        <dbReference type="ARBA" id="ARBA00023235"/>
    </source>
</evidence>
<protein>
    <recommendedName>
        <fullName evidence="4">Putative glucose-6-phosphate 1-epimerase</fullName>
        <ecNumber evidence="4">5.1.3.15</ecNumber>
    </recommendedName>
</protein>
<dbReference type="InterPro" id="IPR008183">
    <property type="entry name" value="Aldose_1/G6P_1-epimerase"/>
</dbReference>
<dbReference type="InterPro" id="IPR025532">
    <property type="entry name" value="G6P_1-epimerase"/>
</dbReference>
<comment type="catalytic activity">
    <reaction evidence="1">
        <text>alpha-D-glucose 6-phosphate = beta-D-glucose 6-phosphate</text>
        <dbReference type="Rhea" id="RHEA:16249"/>
        <dbReference type="ChEBI" id="CHEBI:58225"/>
        <dbReference type="ChEBI" id="CHEBI:58247"/>
        <dbReference type="EC" id="5.1.3.15"/>
    </reaction>
</comment>
<dbReference type="InterPro" id="IPR011013">
    <property type="entry name" value="Gal_mutarotase_sf_dom"/>
</dbReference>
<dbReference type="GO" id="GO:0030246">
    <property type="term" value="F:carbohydrate binding"/>
    <property type="evidence" value="ECO:0007669"/>
    <property type="project" value="UniProtKB-UniRule"/>
</dbReference>
<dbReference type="RefSeq" id="WP_148817076.1">
    <property type="nucleotide sequence ID" value="NZ_CP043046.1"/>
</dbReference>
<dbReference type="CDD" id="cd09020">
    <property type="entry name" value="D-hex-6-P-epi_like"/>
    <property type="match status" value="1"/>
</dbReference>
<proteinExistence type="inferred from homology"/>